<name>A0A9P5Y8Y2_9AGAR</name>
<dbReference type="EMBL" id="MU150263">
    <property type="protein sequence ID" value="KAF9463325.1"/>
    <property type="molecule type" value="Genomic_DNA"/>
</dbReference>
<accession>A0A9P5Y8Y2</accession>
<feature type="region of interest" description="Disordered" evidence="1">
    <location>
        <begin position="1"/>
        <end position="23"/>
    </location>
</feature>
<evidence type="ECO:0000256" key="1">
    <source>
        <dbReference type="SAM" id="MobiDB-lite"/>
    </source>
</evidence>
<reference evidence="2" key="1">
    <citation type="submission" date="2020-11" db="EMBL/GenBank/DDBJ databases">
        <authorList>
            <consortium name="DOE Joint Genome Institute"/>
            <person name="Ahrendt S."/>
            <person name="Riley R."/>
            <person name="Andreopoulos W."/>
            <person name="Labutti K."/>
            <person name="Pangilinan J."/>
            <person name="Ruiz-Duenas F.J."/>
            <person name="Barrasa J.M."/>
            <person name="Sanchez-Garcia M."/>
            <person name="Camarero S."/>
            <person name="Miyauchi S."/>
            <person name="Serrano A."/>
            <person name="Linde D."/>
            <person name="Babiker R."/>
            <person name="Drula E."/>
            <person name="Ayuso-Fernandez I."/>
            <person name="Pacheco R."/>
            <person name="Padilla G."/>
            <person name="Ferreira P."/>
            <person name="Barriuso J."/>
            <person name="Kellner H."/>
            <person name="Castanera R."/>
            <person name="Alfaro M."/>
            <person name="Ramirez L."/>
            <person name="Pisabarro A.G."/>
            <person name="Kuo A."/>
            <person name="Tritt A."/>
            <person name="Lipzen A."/>
            <person name="He G."/>
            <person name="Yan M."/>
            <person name="Ng V."/>
            <person name="Cullen D."/>
            <person name="Martin F."/>
            <person name="Rosso M.-N."/>
            <person name="Henrissat B."/>
            <person name="Hibbett D."/>
            <person name="Martinez A.T."/>
            <person name="Grigoriev I.V."/>
        </authorList>
    </citation>
    <scope>NUCLEOTIDE SEQUENCE</scope>
    <source>
        <strain evidence="2">CBS 247.69</strain>
    </source>
</reference>
<evidence type="ECO:0000313" key="3">
    <source>
        <dbReference type="Proteomes" id="UP000807353"/>
    </source>
</evidence>
<dbReference type="OrthoDB" id="2984528at2759"/>
<protein>
    <submittedName>
        <fullName evidence="2">Uncharacterized protein</fullName>
    </submittedName>
</protein>
<organism evidence="2 3">
    <name type="scientific">Collybia nuda</name>
    <dbReference type="NCBI Taxonomy" id="64659"/>
    <lineage>
        <taxon>Eukaryota</taxon>
        <taxon>Fungi</taxon>
        <taxon>Dikarya</taxon>
        <taxon>Basidiomycota</taxon>
        <taxon>Agaricomycotina</taxon>
        <taxon>Agaricomycetes</taxon>
        <taxon>Agaricomycetidae</taxon>
        <taxon>Agaricales</taxon>
        <taxon>Tricholomatineae</taxon>
        <taxon>Clitocybaceae</taxon>
        <taxon>Collybia</taxon>
    </lineage>
</organism>
<comment type="caution">
    <text evidence="2">The sequence shown here is derived from an EMBL/GenBank/DDBJ whole genome shotgun (WGS) entry which is preliminary data.</text>
</comment>
<dbReference type="AlphaFoldDB" id="A0A9P5Y8Y2"/>
<proteinExistence type="predicted"/>
<keyword evidence="3" id="KW-1185">Reference proteome</keyword>
<sequence length="76" mass="8481">MQHIVSAKSSSVQPESPAGHTVGRNPYCIRVSALPPSRRTIDSFRKSPSPFYEPSEYTKVGLFAHMDERGLIIHKV</sequence>
<dbReference type="Proteomes" id="UP000807353">
    <property type="component" value="Unassembled WGS sequence"/>
</dbReference>
<gene>
    <name evidence="2" type="ORF">BDZ94DRAFT_620014</name>
</gene>
<evidence type="ECO:0000313" key="2">
    <source>
        <dbReference type="EMBL" id="KAF9463325.1"/>
    </source>
</evidence>